<organism evidence="1 2">
    <name type="scientific">Dysgonomonas alginatilytica</name>
    <dbReference type="NCBI Taxonomy" id="1605892"/>
    <lineage>
        <taxon>Bacteria</taxon>
        <taxon>Pseudomonadati</taxon>
        <taxon>Bacteroidota</taxon>
        <taxon>Bacteroidia</taxon>
        <taxon>Bacteroidales</taxon>
        <taxon>Dysgonomonadaceae</taxon>
        <taxon>Dysgonomonas</taxon>
    </lineage>
</organism>
<accession>A0A2V3PPX7</accession>
<dbReference type="EMBL" id="QICL01000016">
    <property type="protein sequence ID" value="PXV63018.1"/>
    <property type="molecule type" value="Genomic_DNA"/>
</dbReference>
<keyword evidence="2" id="KW-1185">Reference proteome</keyword>
<gene>
    <name evidence="1" type="ORF">CLV62_11659</name>
</gene>
<evidence type="ECO:0000313" key="2">
    <source>
        <dbReference type="Proteomes" id="UP000247973"/>
    </source>
</evidence>
<sequence length="50" mass="6011">MLSLEVCKKVLNKGKNKFTKEQIEEIRKNLYQLADIELKIREKNLISYEK</sequence>
<dbReference type="AlphaFoldDB" id="A0A2V3PPX7"/>
<dbReference type="Proteomes" id="UP000247973">
    <property type="component" value="Unassembled WGS sequence"/>
</dbReference>
<evidence type="ECO:0000313" key="1">
    <source>
        <dbReference type="EMBL" id="PXV63018.1"/>
    </source>
</evidence>
<proteinExistence type="predicted"/>
<dbReference type="RefSeq" id="WP_170120056.1">
    <property type="nucleotide sequence ID" value="NZ_QICL01000016.1"/>
</dbReference>
<comment type="caution">
    <text evidence="1">The sequence shown here is derived from an EMBL/GenBank/DDBJ whole genome shotgun (WGS) entry which is preliminary data.</text>
</comment>
<reference evidence="1 2" key="1">
    <citation type="submission" date="2018-03" db="EMBL/GenBank/DDBJ databases">
        <title>Genomic Encyclopedia of Archaeal and Bacterial Type Strains, Phase II (KMG-II): from individual species to whole genera.</title>
        <authorList>
            <person name="Goeker M."/>
        </authorList>
    </citation>
    <scope>NUCLEOTIDE SEQUENCE [LARGE SCALE GENOMIC DNA]</scope>
    <source>
        <strain evidence="1 2">DSM 100214</strain>
    </source>
</reference>
<protein>
    <submittedName>
        <fullName evidence="1">Uncharacterized protein</fullName>
    </submittedName>
</protein>
<name>A0A2V3PPX7_9BACT</name>